<protein>
    <submittedName>
        <fullName evidence="1">Uncharacterized protein</fullName>
    </submittedName>
</protein>
<evidence type="ECO:0000313" key="1">
    <source>
        <dbReference type="EMBL" id="VTZ48749.1"/>
    </source>
</evidence>
<sequence>MNLVIAEWPLNKVNGFVRVLWGQKGVPGWIAQDLIVPYHNSAKPNAKCTPLQLESGNISFWIE</sequence>
<dbReference type="Proteomes" id="UP000485880">
    <property type="component" value="Unassembled WGS sequence"/>
</dbReference>
<accession>A0A8B6M2R4</accession>
<gene>
    <name evidence="1" type="ORF">MPC4_110049</name>
</gene>
<dbReference type="EMBL" id="CABFMQ020000013">
    <property type="protein sequence ID" value="VTZ48749.1"/>
    <property type="molecule type" value="Genomic_DNA"/>
</dbReference>
<reference evidence="1 2" key="1">
    <citation type="submission" date="2019-05" db="EMBL/GenBank/DDBJ databases">
        <authorList>
            <person name="Farhan Ul Haque M."/>
        </authorList>
    </citation>
    <scope>NUCLEOTIDE SEQUENCE [LARGE SCALE GENOMIC DNA]</scope>
    <source>
        <strain evidence="1">2</strain>
    </source>
</reference>
<comment type="caution">
    <text evidence="1">The sequence shown here is derived from an EMBL/GenBank/DDBJ whole genome shotgun (WGS) entry which is preliminary data.</text>
</comment>
<name>A0A8B6M2R4_METTU</name>
<proteinExistence type="predicted"/>
<keyword evidence="2" id="KW-1185">Reference proteome</keyword>
<dbReference type="AlphaFoldDB" id="A0A8B6M2R4"/>
<organism evidence="1 2">
    <name type="scientific">Methylocella tundrae</name>
    <dbReference type="NCBI Taxonomy" id="227605"/>
    <lineage>
        <taxon>Bacteria</taxon>
        <taxon>Pseudomonadati</taxon>
        <taxon>Pseudomonadota</taxon>
        <taxon>Alphaproteobacteria</taxon>
        <taxon>Hyphomicrobiales</taxon>
        <taxon>Beijerinckiaceae</taxon>
        <taxon>Methylocella</taxon>
    </lineage>
</organism>
<evidence type="ECO:0000313" key="2">
    <source>
        <dbReference type="Proteomes" id="UP000485880"/>
    </source>
</evidence>